<dbReference type="InterPro" id="IPR014721">
    <property type="entry name" value="Ribsml_uS5_D2-typ_fold_subgr"/>
</dbReference>
<keyword evidence="3" id="KW-0472">Membrane</keyword>
<dbReference type="Gene3D" id="3.30.230.10">
    <property type="match status" value="1"/>
</dbReference>
<dbReference type="RefSeq" id="WP_011974082.1">
    <property type="nucleotide sequence ID" value="NC_009635.1"/>
</dbReference>
<keyword evidence="3" id="KW-1133">Transmembrane helix</keyword>
<dbReference type="HOGENOM" id="CLU_027628_0_0_2"/>
<proteinExistence type="inferred from homology"/>
<dbReference type="GeneID" id="5326803"/>
<dbReference type="GO" id="GO:0004252">
    <property type="term" value="F:serine-type endopeptidase activity"/>
    <property type="evidence" value="ECO:0007669"/>
    <property type="project" value="UniProtKB-UniRule"/>
</dbReference>
<comment type="similarity">
    <text evidence="2">Belongs to the peptidase S16 family.</text>
</comment>
<evidence type="ECO:0000313" key="5">
    <source>
        <dbReference type="EMBL" id="ABR56950.1"/>
    </source>
</evidence>
<dbReference type="GO" id="GO:0006508">
    <property type="term" value="P:proteolysis"/>
    <property type="evidence" value="ECO:0007669"/>
    <property type="project" value="UniProtKB-KW"/>
</dbReference>
<evidence type="ECO:0000313" key="6">
    <source>
        <dbReference type="Proteomes" id="UP000001106"/>
    </source>
</evidence>
<evidence type="ECO:0000256" key="3">
    <source>
        <dbReference type="SAM" id="Phobius"/>
    </source>
</evidence>
<dbReference type="InterPro" id="IPR008269">
    <property type="entry name" value="Lon_proteolytic"/>
</dbReference>
<dbReference type="OrthoDB" id="15525at2157"/>
<gene>
    <name evidence="5" type="ordered locus">Maeo_1374</name>
</gene>
<dbReference type="Pfam" id="PF05362">
    <property type="entry name" value="Lon_C"/>
    <property type="match status" value="1"/>
</dbReference>
<dbReference type="AlphaFoldDB" id="A6UWS8"/>
<dbReference type="STRING" id="419665.Maeo_1374"/>
<evidence type="ECO:0000256" key="2">
    <source>
        <dbReference type="PROSITE-ProRule" id="PRU01122"/>
    </source>
</evidence>
<dbReference type="InterPro" id="IPR027065">
    <property type="entry name" value="Lon_Prtase"/>
</dbReference>
<feature type="domain" description="Lon proteolytic" evidence="4">
    <location>
        <begin position="21"/>
        <end position="214"/>
    </location>
</feature>
<dbReference type="KEGG" id="mae:Maeo_1374"/>
<dbReference type="InterPro" id="IPR020568">
    <property type="entry name" value="Ribosomal_Su5_D2-typ_SF"/>
</dbReference>
<feature type="active site" evidence="2">
    <location>
        <position position="106"/>
    </location>
</feature>
<keyword evidence="6" id="KW-1185">Reference proteome</keyword>
<dbReference type="MEROPS" id="S16.A12"/>
<dbReference type="EMBL" id="CP000743">
    <property type="protein sequence ID" value="ABR56950.1"/>
    <property type="molecule type" value="Genomic_DNA"/>
</dbReference>
<dbReference type="PROSITE" id="PS51786">
    <property type="entry name" value="LON_PROTEOLYTIC"/>
    <property type="match status" value="1"/>
</dbReference>
<keyword evidence="2" id="KW-0645">Protease</keyword>
<keyword evidence="2" id="KW-0720">Serine protease</keyword>
<comment type="subcellular location">
    <subcellularLocation>
        <location evidence="1">Endomembrane system</location>
        <topology evidence="1">Multi-pass membrane protein</topology>
    </subcellularLocation>
</comment>
<sequence length="632" mass="71187">MKNRLLILFLALFLTIPMNIADTSIIAPAVASSENGFVGTTVDITIKASNGEGHVFMDTNPLTEMDIQSSAQIASKKAFEITEKNQNNYNIYYIVHSDAPIIGGPSAGASLCVATIAELNGWKLNRSVMMTGSINPDGSIGKVGGILEKINASHSKNISCFLIPSGERFVELPYNNNTNDTNDTVDVIEYGKKLGITVIEVKSIDEALYHFTNYKINKTVYKENPLIKIKYNNIMKKLSDNALNLSENKYKELEYKLYLQNNNLNNSELQDLKNKLNSSKINIDKSKDLYLNKSYYSATSKAFGALIILENIETILTYHNSPNKTKKEEYTKNYLSEVQNNIDYDIKLVNNKAITKNNIEIIIASKSRLYESNKTMEKAWIEYNKGNLLKSLNYASYAKLRANSGMWWLSLEKDITTGETIYNTPTNNILNQNKVLNENDFKGLAIRYMGDSNNLVVHASTELPPEMLIDAQSNLIEAKNYYDKGEYLLSISKSIVAMVSSTTYFNYMGDVDYLRNISYNKINQVGARGVIPISALSYYEYSSSMDDKMSEVYYLKYSIYYAQLTNDIINTVDNNQILINHNSKQNNGNNNSNNNTIITIISNSKFKNPIIFMVALIMGLICGIFIGYYANK</sequence>
<dbReference type="GO" id="GO:0005524">
    <property type="term" value="F:ATP binding"/>
    <property type="evidence" value="ECO:0007669"/>
    <property type="project" value="InterPro"/>
</dbReference>
<protein>
    <recommendedName>
        <fullName evidence="4">Lon proteolytic domain-containing protein</fullName>
    </recommendedName>
</protein>
<dbReference type="PRINTS" id="PR00830">
    <property type="entry name" value="ENDOLAPTASE"/>
</dbReference>
<organism evidence="5 6">
    <name type="scientific">Methanococcus aeolicus (strain ATCC BAA-1280 / DSM 17508 / OCM 812 / Nankai-3)</name>
    <dbReference type="NCBI Taxonomy" id="419665"/>
    <lineage>
        <taxon>Archaea</taxon>
        <taxon>Methanobacteriati</taxon>
        <taxon>Methanobacteriota</taxon>
        <taxon>Methanomada group</taxon>
        <taxon>Methanococci</taxon>
        <taxon>Methanococcales</taxon>
        <taxon>Methanococcaceae</taxon>
        <taxon>Methanococcus</taxon>
    </lineage>
</organism>
<evidence type="ECO:0000259" key="4">
    <source>
        <dbReference type="PROSITE" id="PS51786"/>
    </source>
</evidence>
<accession>A6UWS8</accession>
<dbReference type="SUPFAM" id="SSF54211">
    <property type="entry name" value="Ribosomal protein S5 domain 2-like"/>
    <property type="match status" value="1"/>
</dbReference>
<dbReference type="GO" id="GO:0004176">
    <property type="term" value="F:ATP-dependent peptidase activity"/>
    <property type="evidence" value="ECO:0007669"/>
    <property type="project" value="UniProtKB-UniRule"/>
</dbReference>
<dbReference type="eggNOG" id="arCOG01937">
    <property type="taxonomic scope" value="Archaea"/>
</dbReference>
<dbReference type="PANTHER" id="PTHR10046">
    <property type="entry name" value="ATP DEPENDENT LON PROTEASE FAMILY MEMBER"/>
    <property type="match status" value="1"/>
</dbReference>
<reference evidence="5" key="1">
    <citation type="submission" date="2007-06" db="EMBL/GenBank/DDBJ databases">
        <title>Complete sequence of Methanococcus aeolicus Nankai-3.</title>
        <authorList>
            <consortium name="US DOE Joint Genome Institute"/>
            <person name="Copeland A."/>
            <person name="Lucas S."/>
            <person name="Lapidus A."/>
            <person name="Barry K."/>
            <person name="Glavina del Rio T."/>
            <person name="Dalin E."/>
            <person name="Tice H."/>
            <person name="Pitluck S."/>
            <person name="Chain P."/>
            <person name="Malfatti S."/>
            <person name="Shin M."/>
            <person name="Vergez L."/>
            <person name="Schmutz J."/>
            <person name="Larimer F."/>
            <person name="Land M."/>
            <person name="Hauser L."/>
            <person name="Kyrpides N."/>
            <person name="Lykidis A."/>
            <person name="Sieprawska-Lupa M."/>
            <person name="Whitman W.B."/>
            <person name="Richardson P."/>
        </authorList>
    </citation>
    <scope>NUCLEOTIDE SEQUENCE [LARGE SCALE GENOMIC DNA]</scope>
    <source>
        <strain evidence="5">Nankai-3</strain>
    </source>
</reference>
<keyword evidence="2" id="KW-0378">Hydrolase</keyword>
<dbReference type="Proteomes" id="UP000001106">
    <property type="component" value="Chromosome"/>
</dbReference>
<feature type="transmembrane region" description="Helical" evidence="3">
    <location>
        <begin position="610"/>
        <end position="630"/>
    </location>
</feature>
<name>A6UWS8_META3</name>
<feature type="active site" evidence="2">
    <location>
        <position position="149"/>
    </location>
</feature>
<dbReference type="GO" id="GO:0012505">
    <property type="term" value="C:endomembrane system"/>
    <property type="evidence" value="ECO:0007669"/>
    <property type="project" value="UniProtKB-SubCell"/>
</dbReference>
<keyword evidence="3" id="KW-0812">Transmembrane</keyword>
<dbReference type="GO" id="GO:0030163">
    <property type="term" value="P:protein catabolic process"/>
    <property type="evidence" value="ECO:0007669"/>
    <property type="project" value="InterPro"/>
</dbReference>
<evidence type="ECO:0000256" key="1">
    <source>
        <dbReference type="ARBA" id="ARBA00004127"/>
    </source>
</evidence>